<evidence type="ECO:0000256" key="1">
    <source>
        <dbReference type="ARBA" id="ARBA00004635"/>
    </source>
</evidence>
<dbReference type="RefSeq" id="WP_188174863.1">
    <property type="nucleotide sequence ID" value="NZ_JACVVD010000004.1"/>
</dbReference>
<feature type="domain" description="Spore germination GerAC-like C-terminal" evidence="8">
    <location>
        <begin position="229"/>
        <end position="393"/>
    </location>
</feature>
<dbReference type="EMBL" id="JACVVD010000004">
    <property type="protein sequence ID" value="MBD0381055.1"/>
    <property type="molecule type" value="Genomic_DNA"/>
</dbReference>
<name>A0A926QJ03_9BACL</name>
<reference evidence="10" key="1">
    <citation type="submission" date="2020-09" db="EMBL/GenBank/DDBJ databases">
        <title>Draft Genome Sequence of Paenibacillus sp. WST5.</title>
        <authorList>
            <person name="Bao Z."/>
        </authorList>
    </citation>
    <scope>NUCLEOTIDE SEQUENCE</scope>
    <source>
        <strain evidence="10">WST5</strain>
    </source>
</reference>
<protein>
    <submittedName>
        <fullName evidence="10">Ger(X)C family spore germination protein</fullName>
    </submittedName>
</protein>
<sequence>MKAKQVIRIVVILWLVLPLTGCWNRRELKELAFVAAMGIDKTPKVNEYKVSFQIINPGSVALGATGGAGGQPDSPITVYSGTGKSLFEAIRKTSQKVPRQLFFSHMQVLIIGEPLAKEGIQDLFDFFERSHEIRLTTMVLIARGSEAEPLVKMLTPLEKIPANAIAGKIKMTSKIWSENIKVEMDDVIRPLVSQGEPMISGVNVIGDQEVGKKTLNVQQSDLSTKVNISGIAIFKNGKLKGWLDGDEGRGALWIRNKMKSTVIDLDCKDKKDAVGIEIIRSHTNVEVEIQNGKPVFHIHIRETGNLSEIKCSLDLTKVEEITNLEKQLAAETKKEVLEAVKAAQNEESDIFGFGEAVNRANAKAWNKMKKEWGKTFAESKVDVEVDAFIRRSGMRIKPYISEQEGTSKE</sequence>
<dbReference type="InterPro" id="IPR008844">
    <property type="entry name" value="Spore_GerAC-like"/>
</dbReference>
<dbReference type="InterPro" id="IPR046953">
    <property type="entry name" value="Spore_GerAC-like_C"/>
</dbReference>
<dbReference type="InterPro" id="IPR057336">
    <property type="entry name" value="GerAC_N"/>
</dbReference>
<evidence type="ECO:0000313" key="10">
    <source>
        <dbReference type="EMBL" id="MBD0381055.1"/>
    </source>
</evidence>
<evidence type="ECO:0000256" key="5">
    <source>
        <dbReference type="ARBA" id="ARBA00023136"/>
    </source>
</evidence>
<evidence type="ECO:0000256" key="3">
    <source>
        <dbReference type="ARBA" id="ARBA00022544"/>
    </source>
</evidence>
<dbReference type="NCBIfam" id="TIGR02887">
    <property type="entry name" value="spore_ger_x_C"/>
    <property type="match status" value="1"/>
</dbReference>
<dbReference type="PANTHER" id="PTHR35789:SF1">
    <property type="entry name" value="SPORE GERMINATION PROTEIN B3"/>
    <property type="match status" value="1"/>
</dbReference>
<accession>A0A926QJ03</accession>
<dbReference type="GO" id="GO:0016020">
    <property type="term" value="C:membrane"/>
    <property type="evidence" value="ECO:0007669"/>
    <property type="project" value="UniProtKB-SubCell"/>
</dbReference>
<evidence type="ECO:0000256" key="6">
    <source>
        <dbReference type="ARBA" id="ARBA00023139"/>
    </source>
</evidence>
<evidence type="ECO:0000256" key="7">
    <source>
        <dbReference type="ARBA" id="ARBA00023288"/>
    </source>
</evidence>
<evidence type="ECO:0000256" key="4">
    <source>
        <dbReference type="ARBA" id="ARBA00022729"/>
    </source>
</evidence>
<evidence type="ECO:0000256" key="2">
    <source>
        <dbReference type="ARBA" id="ARBA00007886"/>
    </source>
</evidence>
<comment type="subcellular location">
    <subcellularLocation>
        <location evidence="1">Membrane</location>
        <topology evidence="1">Lipid-anchor</topology>
    </subcellularLocation>
</comment>
<feature type="domain" description="Spore germination protein N-terminal" evidence="9">
    <location>
        <begin position="24"/>
        <end position="202"/>
    </location>
</feature>
<evidence type="ECO:0000313" key="11">
    <source>
        <dbReference type="Proteomes" id="UP000650466"/>
    </source>
</evidence>
<evidence type="ECO:0000259" key="8">
    <source>
        <dbReference type="Pfam" id="PF05504"/>
    </source>
</evidence>
<gene>
    <name evidence="10" type="ORF">ICC18_13100</name>
</gene>
<keyword evidence="6" id="KW-0564">Palmitate</keyword>
<dbReference type="InterPro" id="IPR038501">
    <property type="entry name" value="Spore_GerAC_C_sf"/>
</dbReference>
<dbReference type="Pfam" id="PF05504">
    <property type="entry name" value="Spore_GerAC"/>
    <property type="match status" value="1"/>
</dbReference>
<dbReference type="AlphaFoldDB" id="A0A926QJ03"/>
<proteinExistence type="inferred from homology"/>
<dbReference type="Gene3D" id="3.30.300.210">
    <property type="entry name" value="Nutrient germinant receptor protein C, domain 3"/>
    <property type="match status" value="1"/>
</dbReference>
<comment type="similarity">
    <text evidence="2">Belongs to the GerABKC lipoprotein family.</text>
</comment>
<comment type="caution">
    <text evidence="10">The sequence shown here is derived from an EMBL/GenBank/DDBJ whole genome shotgun (WGS) entry which is preliminary data.</text>
</comment>
<keyword evidence="4" id="KW-0732">Signal</keyword>
<dbReference type="Pfam" id="PF25198">
    <property type="entry name" value="Spore_GerAC_N"/>
    <property type="match status" value="1"/>
</dbReference>
<organism evidence="10 11">
    <name type="scientific">Paenibacillus sedimenti</name>
    <dbReference type="NCBI Taxonomy" id="2770274"/>
    <lineage>
        <taxon>Bacteria</taxon>
        <taxon>Bacillati</taxon>
        <taxon>Bacillota</taxon>
        <taxon>Bacilli</taxon>
        <taxon>Bacillales</taxon>
        <taxon>Paenibacillaceae</taxon>
        <taxon>Paenibacillus</taxon>
    </lineage>
</organism>
<keyword evidence="5" id="KW-0472">Membrane</keyword>
<dbReference type="Proteomes" id="UP000650466">
    <property type="component" value="Unassembled WGS sequence"/>
</dbReference>
<keyword evidence="7" id="KW-0449">Lipoprotein</keyword>
<dbReference type="Gene3D" id="6.20.190.10">
    <property type="entry name" value="Nutrient germinant receptor protein C, domain 1"/>
    <property type="match status" value="1"/>
</dbReference>
<keyword evidence="11" id="KW-1185">Reference proteome</keyword>
<dbReference type="GO" id="GO:0009847">
    <property type="term" value="P:spore germination"/>
    <property type="evidence" value="ECO:0007669"/>
    <property type="project" value="InterPro"/>
</dbReference>
<dbReference type="PANTHER" id="PTHR35789">
    <property type="entry name" value="SPORE GERMINATION PROTEIN B3"/>
    <property type="match status" value="1"/>
</dbReference>
<keyword evidence="3" id="KW-0309">Germination</keyword>
<evidence type="ECO:0000259" key="9">
    <source>
        <dbReference type="Pfam" id="PF25198"/>
    </source>
</evidence>